<dbReference type="RefSeq" id="XP_017786124.1">
    <property type="nucleotide sequence ID" value="XM_017930635.1"/>
</dbReference>
<evidence type="ECO:0000313" key="8">
    <source>
        <dbReference type="RefSeq" id="XP_017786124.1"/>
    </source>
</evidence>
<dbReference type="PROSITE" id="PS50157">
    <property type="entry name" value="ZINC_FINGER_C2H2_2"/>
    <property type="match status" value="2"/>
</dbReference>
<dbReference type="Gene3D" id="3.30.160.60">
    <property type="entry name" value="Classic Zinc Finger"/>
    <property type="match status" value="1"/>
</dbReference>
<dbReference type="Pfam" id="PF00096">
    <property type="entry name" value="zf-C2H2"/>
    <property type="match status" value="1"/>
</dbReference>
<keyword evidence="3" id="KW-0862">Zinc</keyword>
<evidence type="ECO:0000313" key="7">
    <source>
        <dbReference type="Proteomes" id="UP000695000"/>
    </source>
</evidence>
<feature type="compositionally biased region" description="Basic and acidic residues" evidence="4">
    <location>
        <begin position="159"/>
        <end position="168"/>
    </location>
</feature>
<feature type="region of interest" description="Disordered" evidence="4">
    <location>
        <begin position="122"/>
        <end position="284"/>
    </location>
</feature>
<feature type="compositionally biased region" description="Basic and acidic residues" evidence="4">
    <location>
        <begin position="179"/>
        <end position="201"/>
    </location>
</feature>
<evidence type="ECO:0000259" key="5">
    <source>
        <dbReference type="PROSITE" id="PS50097"/>
    </source>
</evidence>
<dbReference type="SMART" id="SM00225">
    <property type="entry name" value="BTB"/>
    <property type="match status" value="1"/>
</dbReference>
<feature type="region of interest" description="Disordered" evidence="4">
    <location>
        <begin position="599"/>
        <end position="647"/>
    </location>
</feature>
<evidence type="ECO:0000256" key="4">
    <source>
        <dbReference type="SAM" id="MobiDB-lite"/>
    </source>
</evidence>
<dbReference type="InterPro" id="IPR051095">
    <property type="entry name" value="Dros_DevTransReg"/>
</dbReference>
<evidence type="ECO:0000256" key="3">
    <source>
        <dbReference type="PROSITE-ProRule" id="PRU00042"/>
    </source>
</evidence>
<feature type="domain" description="C2H2-type" evidence="6">
    <location>
        <begin position="362"/>
        <end position="390"/>
    </location>
</feature>
<keyword evidence="2" id="KW-0539">Nucleus</keyword>
<evidence type="ECO:0000256" key="2">
    <source>
        <dbReference type="ARBA" id="ARBA00023242"/>
    </source>
</evidence>
<organism evidence="7 8">
    <name type="scientific">Nicrophorus vespilloides</name>
    <name type="common">Boreal carrion beetle</name>
    <dbReference type="NCBI Taxonomy" id="110193"/>
    <lineage>
        <taxon>Eukaryota</taxon>
        <taxon>Metazoa</taxon>
        <taxon>Ecdysozoa</taxon>
        <taxon>Arthropoda</taxon>
        <taxon>Hexapoda</taxon>
        <taxon>Insecta</taxon>
        <taxon>Pterygota</taxon>
        <taxon>Neoptera</taxon>
        <taxon>Endopterygota</taxon>
        <taxon>Coleoptera</taxon>
        <taxon>Polyphaga</taxon>
        <taxon>Staphyliniformia</taxon>
        <taxon>Silphidae</taxon>
        <taxon>Nicrophorinae</taxon>
        <taxon>Nicrophorus</taxon>
    </lineage>
</organism>
<feature type="domain" description="BTB" evidence="5">
    <location>
        <begin position="36"/>
        <end position="101"/>
    </location>
</feature>
<evidence type="ECO:0000256" key="1">
    <source>
        <dbReference type="ARBA" id="ARBA00004123"/>
    </source>
</evidence>
<feature type="compositionally biased region" description="Polar residues" evidence="4">
    <location>
        <begin position="133"/>
        <end position="155"/>
    </location>
</feature>
<dbReference type="PANTHER" id="PTHR23110">
    <property type="entry name" value="BTB DOMAIN TRANSCRIPTION FACTOR"/>
    <property type="match status" value="1"/>
</dbReference>
<evidence type="ECO:0000259" key="6">
    <source>
        <dbReference type="PROSITE" id="PS50157"/>
    </source>
</evidence>
<reference evidence="8" key="1">
    <citation type="submission" date="2025-08" db="UniProtKB">
        <authorList>
            <consortium name="RefSeq"/>
        </authorList>
    </citation>
    <scope>IDENTIFICATION</scope>
    <source>
        <tissue evidence="8">Whole Larva</tissue>
    </source>
</reference>
<feature type="compositionally biased region" description="Basic and acidic residues" evidence="4">
    <location>
        <begin position="599"/>
        <end position="618"/>
    </location>
</feature>
<comment type="subcellular location">
    <subcellularLocation>
        <location evidence="1">Nucleus</location>
    </subcellularLocation>
</comment>
<feature type="compositionally biased region" description="Acidic residues" evidence="4">
    <location>
        <begin position="619"/>
        <end position="640"/>
    </location>
</feature>
<dbReference type="SUPFAM" id="SSF54695">
    <property type="entry name" value="POZ domain"/>
    <property type="match status" value="1"/>
</dbReference>
<dbReference type="Proteomes" id="UP000695000">
    <property type="component" value="Unplaced"/>
</dbReference>
<keyword evidence="3" id="KW-0479">Metal-binding</keyword>
<keyword evidence="7" id="KW-1185">Reference proteome</keyword>
<proteinExistence type="predicted"/>
<dbReference type="Gene3D" id="3.30.710.10">
    <property type="entry name" value="Potassium Channel Kv1.1, Chain A"/>
    <property type="match status" value="1"/>
</dbReference>
<dbReference type="PROSITE" id="PS50097">
    <property type="entry name" value="BTB"/>
    <property type="match status" value="1"/>
</dbReference>
<dbReference type="PROSITE" id="PS00028">
    <property type="entry name" value="ZINC_FINGER_C2H2_1"/>
    <property type="match status" value="1"/>
</dbReference>
<feature type="domain" description="C2H2-type" evidence="6">
    <location>
        <begin position="333"/>
        <end position="357"/>
    </location>
</feature>
<dbReference type="InterPro" id="IPR013087">
    <property type="entry name" value="Znf_C2H2_type"/>
</dbReference>
<dbReference type="CDD" id="cd18315">
    <property type="entry name" value="BTB_POZ_BAB-like"/>
    <property type="match status" value="1"/>
</dbReference>
<name>A0ABM1NH24_NICVS</name>
<sequence>MGGDTSPEQQYSLRWNDFHSSILSSFRHLRDEEDFVDVTLACDGCSFRAHKVVLSACSPYFRRLLKANPCQHPIVILRDVQQKDMESLLRFMYNGEVHIGQEQLTDFLKTAQMLQVRGLADVPAGGPGGAQKLATTTNSGGEQMQKVSPNSSSLPWATERPDALREDGGLSPPPAKRSRSSEHSRGNYTPDRGRSPSRGEADMPESLLGQALEGGPTIHTNSERKGNSDSSLQAQSTGEDSNSSDTAMSDHERDPVTPKTEPTDYPMMDDHHPYSTNGGLMDQTRTPTFPSALLSLQGLPGLLPGPSGMHGGADNFVSRRSLDMMRVRATDPRPCPKCGKIYRSAHTLRTHLEDKHTICPGYRCVLCGTVAKSRNSLHSHMSRQHRGISTKDLPVVPMPAPFDPELASRLLAKAGVKISPAELRARASPTGPRRSDVKLDAKSVYATSEAGSSICGDNDPEDLTTSHHRYGAFDLAMSPPINHQNHPAHMKHKLNSAAQAVAAKSIESLAHNLSKEPYPAPLAPPSATGSAILDTYLQFITENSGMMGMMPEQAAAAMHAAKMAQLNAMGLDKASQQHFLEKMQQQIGAANDFMMKRNDEIRRSEGELIHDDRNNDDRGEGDDGDSSAGEDEYSEEEPEPEAVKVGE</sequence>
<feature type="compositionally biased region" description="Polar residues" evidence="4">
    <location>
        <begin position="228"/>
        <end position="247"/>
    </location>
</feature>
<keyword evidence="3" id="KW-0863">Zinc-finger</keyword>
<dbReference type="GeneID" id="108569175"/>
<dbReference type="Pfam" id="PF00651">
    <property type="entry name" value="BTB"/>
    <property type="match status" value="1"/>
</dbReference>
<dbReference type="InterPro" id="IPR011333">
    <property type="entry name" value="SKP1/BTB/POZ_sf"/>
</dbReference>
<dbReference type="InterPro" id="IPR000210">
    <property type="entry name" value="BTB/POZ_dom"/>
</dbReference>
<accession>A0ABM1NH24</accession>
<dbReference type="PANTHER" id="PTHR23110:SF98">
    <property type="entry name" value="PRE-LOLA-G, ISOFORM C-RELATED"/>
    <property type="match status" value="1"/>
</dbReference>
<dbReference type="SMART" id="SM00355">
    <property type="entry name" value="ZnF_C2H2"/>
    <property type="match status" value="2"/>
</dbReference>
<gene>
    <name evidence="8" type="primary">LOC108569175</name>
</gene>
<protein>
    <submittedName>
        <fullName evidence="8">Protein abrupt isoform X1</fullName>
    </submittedName>
</protein>
<feature type="compositionally biased region" description="Polar residues" evidence="4">
    <location>
        <begin position="274"/>
        <end position="284"/>
    </location>
</feature>